<dbReference type="EMBL" id="JAROCB010000001">
    <property type="protein sequence ID" value="MDN4596203.1"/>
    <property type="molecule type" value="Genomic_DNA"/>
</dbReference>
<evidence type="ECO:0000313" key="1">
    <source>
        <dbReference type="EMBL" id="MDN4596203.1"/>
    </source>
</evidence>
<name>A0ABT8IU23_9MICO</name>
<dbReference type="Proteomes" id="UP001174210">
    <property type="component" value="Unassembled WGS sequence"/>
</dbReference>
<gene>
    <name evidence="1" type="ORF">P5G59_03530</name>
</gene>
<accession>A0ABT8IU23</accession>
<dbReference type="RefSeq" id="WP_301216048.1">
    <property type="nucleotide sequence ID" value="NZ_JAROCB010000001.1"/>
</dbReference>
<keyword evidence="2" id="KW-1185">Reference proteome</keyword>
<organism evidence="1 2">
    <name type="scientific">Leifsonia virtsii</name>
    <dbReference type="NCBI Taxonomy" id="3035915"/>
    <lineage>
        <taxon>Bacteria</taxon>
        <taxon>Bacillati</taxon>
        <taxon>Actinomycetota</taxon>
        <taxon>Actinomycetes</taxon>
        <taxon>Micrococcales</taxon>
        <taxon>Microbacteriaceae</taxon>
        <taxon>Leifsonia</taxon>
    </lineage>
</organism>
<comment type="caution">
    <text evidence="1">The sequence shown here is derived from an EMBL/GenBank/DDBJ whole genome shotgun (WGS) entry which is preliminary data.</text>
</comment>
<sequence length="112" mass="12083">MTVYLHDSQGVWIAYRTDLRSRDLFNPDGEWIGWFPWSDDVAVTPDGEYLGSVRGDRLFADAGHPYRGTPGYPGAPAYPGPAPYPGAASYSGLPAGCDDVASGLLWPARHAV</sequence>
<evidence type="ECO:0000313" key="2">
    <source>
        <dbReference type="Proteomes" id="UP001174210"/>
    </source>
</evidence>
<proteinExistence type="predicted"/>
<reference evidence="1" key="1">
    <citation type="submission" date="2023-03" db="EMBL/GenBank/DDBJ databases">
        <title>MT1 and MT2 Draft Genomes of Novel Species.</title>
        <authorList>
            <person name="Venkateswaran K."/>
        </authorList>
    </citation>
    <scope>NUCLEOTIDE SEQUENCE</scope>
    <source>
        <strain evidence="1">F6_8S_P_1A</strain>
    </source>
</reference>
<protein>
    <submittedName>
        <fullName evidence="1">Uncharacterized protein</fullName>
    </submittedName>
</protein>